<dbReference type="Pfam" id="PF09084">
    <property type="entry name" value="NMT1"/>
    <property type="match status" value="1"/>
</dbReference>
<dbReference type="RefSeq" id="WP_318601154.1">
    <property type="nucleotide sequence ID" value="NZ_JAWSTH010000158.1"/>
</dbReference>
<evidence type="ECO:0000256" key="12">
    <source>
        <dbReference type="SAM" id="SignalP"/>
    </source>
</evidence>
<dbReference type="PROSITE" id="PS51257">
    <property type="entry name" value="PROKAR_LIPOPROTEIN"/>
    <property type="match status" value="1"/>
</dbReference>
<keyword evidence="5" id="KW-0808">Transferase</keyword>
<comment type="function">
    <text evidence="1">Responsible for the formation of the pyrimidine heterocycle in the thiamine biosynthesis pathway. Catalyzes the formation of hydroxymethylpyrimidine phosphate (HMP-P) from histidine and pyridoxal phosphate (PLP). The protein uses PLP and the active site histidine to form HMP-P, generating an inactive enzyme. The enzyme can only undergo a single turnover, which suggests it is a suicide enzyme.</text>
</comment>
<evidence type="ECO:0000256" key="3">
    <source>
        <dbReference type="ARBA" id="ARBA00009406"/>
    </source>
</evidence>
<protein>
    <recommendedName>
        <fullName evidence="10">Thiamine pyrimidine synthase</fullName>
    </recommendedName>
</protein>
<comment type="similarity">
    <text evidence="3">Belongs to the NMT1/THI5 family.</text>
</comment>
<feature type="domain" description="SsuA/THI5-like" evidence="13">
    <location>
        <begin position="64"/>
        <end position="275"/>
    </location>
</feature>
<dbReference type="InterPro" id="IPR027939">
    <property type="entry name" value="NMT1/THI5"/>
</dbReference>
<dbReference type="PANTHER" id="PTHR31528:SF1">
    <property type="entry name" value="4-AMINO-5-HYDROXYMETHYL-2-METHYLPYRIMIDINE PHOSPHATE SYNTHASE THI11-RELATED"/>
    <property type="match status" value="1"/>
</dbReference>
<name>A0ABU4HZ67_9ACTN</name>
<accession>A0ABU4HZ67</accession>
<feature type="chain" id="PRO_5046472192" description="Thiamine pyrimidine synthase" evidence="12">
    <location>
        <begin position="26"/>
        <end position="353"/>
    </location>
</feature>
<comment type="caution">
    <text evidence="14">The sequence shown here is derived from an EMBL/GenBank/DDBJ whole genome shotgun (WGS) entry which is preliminary data.</text>
</comment>
<evidence type="ECO:0000256" key="4">
    <source>
        <dbReference type="ARBA" id="ARBA00011738"/>
    </source>
</evidence>
<comment type="catalytic activity">
    <reaction evidence="11">
        <text>N(6)-(pyridoxal phosphate)-L-lysyl-[4-amino-5-hydroxymethyl-2-methylpyrimidine phosphate synthase] + L-histidyl-[4-amino-5-hydroxymethyl-2-methylpyrimidine phosphate synthase] + 2 Fe(3+) + 4 H2O = L-lysyl-[4-amino-5-hydroxymethyl-2-methylpyrimidine phosphate synthase] + (2S)-2-amino-5-hydroxy-4-oxopentanoyl-[4-amino-5-hydroxymethyl-2-methylpyrimidine phosphate synthase] + 4-amino-2-methyl-5-(phosphooxymethyl)pyrimidine + 3-oxopropanoate + 2 Fe(2+) + 2 H(+)</text>
        <dbReference type="Rhea" id="RHEA:65756"/>
        <dbReference type="Rhea" id="RHEA-COMP:16892"/>
        <dbReference type="Rhea" id="RHEA-COMP:16893"/>
        <dbReference type="Rhea" id="RHEA-COMP:16894"/>
        <dbReference type="Rhea" id="RHEA-COMP:16895"/>
        <dbReference type="ChEBI" id="CHEBI:15377"/>
        <dbReference type="ChEBI" id="CHEBI:15378"/>
        <dbReference type="ChEBI" id="CHEBI:29033"/>
        <dbReference type="ChEBI" id="CHEBI:29034"/>
        <dbReference type="ChEBI" id="CHEBI:29969"/>
        <dbReference type="ChEBI" id="CHEBI:29979"/>
        <dbReference type="ChEBI" id="CHEBI:33190"/>
        <dbReference type="ChEBI" id="CHEBI:58354"/>
        <dbReference type="ChEBI" id="CHEBI:143915"/>
        <dbReference type="ChEBI" id="CHEBI:157692"/>
    </reaction>
    <physiologicalReaction direction="left-to-right" evidence="11">
        <dbReference type="Rhea" id="RHEA:65757"/>
    </physiologicalReaction>
</comment>
<keyword evidence="8" id="KW-0784">Thiamine biosynthesis</keyword>
<evidence type="ECO:0000256" key="8">
    <source>
        <dbReference type="ARBA" id="ARBA00022977"/>
    </source>
</evidence>
<keyword evidence="15" id="KW-1185">Reference proteome</keyword>
<reference evidence="15" key="1">
    <citation type="submission" date="2023-07" db="EMBL/GenBank/DDBJ databases">
        <title>Conexibacter stalactiti sp. nov., isolated from stalactites in a lava cave and emended description of the genus Conexibacter.</title>
        <authorList>
            <person name="Lee S.D."/>
        </authorList>
    </citation>
    <scope>NUCLEOTIDE SEQUENCE [LARGE SCALE GENOMIC DNA]</scope>
    <source>
        <strain evidence="15">KCTC 39840</strain>
    </source>
</reference>
<evidence type="ECO:0000256" key="2">
    <source>
        <dbReference type="ARBA" id="ARBA00004948"/>
    </source>
</evidence>
<organism evidence="14 15">
    <name type="scientific">Conexibacter stalactiti</name>
    <dbReference type="NCBI Taxonomy" id="1940611"/>
    <lineage>
        <taxon>Bacteria</taxon>
        <taxon>Bacillati</taxon>
        <taxon>Actinomycetota</taxon>
        <taxon>Thermoleophilia</taxon>
        <taxon>Solirubrobacterales</taxon>
        <taxon>Conexibacteraceae</taxon>
        <taxon>Conexibacter</taxon>
    </lineage>
</organism>
<keyword evidence="12" id="KW-0732">Signal</keyword>
<evidence type="ECO:0000256" key="7">
    <source>
        <dbReference type="ARBA" id="ARBA00022898"/>
    </source>
</evidence>
<keyword evidence="7" id="KW-0663">Pyridoxal phosphate</keyword>
<evidence type="ECO:0000256" key="9">
    <source>
        <dbReference type="ARBA" id="ARBA00023004"/>
    </source>
</evidence>
<evidence type="ECO:0000256" key="6">
    <source>
        <dbReference type="ARBA" id="ARBA00022723"/>
    </source>
</evidence>
<keyword evidence="6" id="KW-0479">Metal-binding</keyword>
<dbReference type="Gene3D" id="3.40.190.10">
    <property type="entry name" value="Periplasmic binding protein-like II"/>
    <property type="match status" value="2"/>
</dbReference>
<evidence type="ECO:0000256" key="10">
    <source>
        <dbReference type="ARBA" id="ARBA00033171"/>
    </source>
</evidence>
<dbReference type="EMBL" id="JAWSTH010000158">
    <property type="protein sequence ID" value="MDW5598617.1"/>
    <property type="molecule type" value="Genomic_DNA"/>
</dbReference>
<feature type="signal peptide" evidence="12">
    <location>
        <begin position="1"/>
        <end position="25"/>
    </location>
</feature>
<comment type="subunit">
    <text evidence="4">Homodimer.</text>
</comment>
<evidence type="ECO:0000256" key="11">
    <source>
        <dbReference type="ARBA" id="ARBA00048179"/>
    </source>
</evidence>
<dbReference type="Proteomes" id="UP001284601">
    <property type="component" value="Unassembled WGS sequence"/>
</dbReference>
<keyword evidence="9" id="KW-0408">Iron</keyword>
<dbReference type="PANTHER" id="PTHR31528">
    <property type="entry name" value="4-AMINO-5-HYDROXYMETHYL-2-METHYLPYRIMIDINE PHOSPHATE SYNTHASE THI11-RELATED"/>
    <property type="match status" value="1"/>
</dbReference>
<evidence type="ECO:0000256" key="5">
    <source>
        <dbReference type="ARBA" id="ARBA00022679"/>
    </source>
</evidence>
<sequence>MRHKRTLWRLLTLAIALCATVLTLAACGSSDDDSGGTADNVRTTDTGQLAEMTRATLVLDFVPNAVHAGIYRAIAAGYYRDHNIDLKVIQPTSTADTLRLINAGKADFGLADGMDVANQIGEGLDIEAFLAIVQRPLGGVITLESDGIASGKDFEGKTVGVTGVPSDNAILETIVRDGGGDPDKVKVVTIGFNGVQNLESGKIAGFTGFWPADGVQVNVDGKPTRDFKLDEHGGPVYPGLVAFSTREHIAQDPALIRAFAAATVQGYEDTIRDPATSLRDLLAENKELREDITSAQLDAYGPLFQGDAARFGTIDPAAVEALSTWMVDNGLAREPFTPEVYGGDSYLPAAGGS</sequence>
<gene>
    <name evidence="14" type="ORF">R7226_29925</name>
</gene>
<reference evidence="14 15" key="2">
    <citation type="submission" date="2023-10" db="EMBL/GenBank/DDBJ databases">
        <authorList>
            <person name="Han X.F."/>
        </authorList>
    </citation>
    <scope>NUCLEOTIDE SEQUENCE [LARGE SCALE GENOMIC DNA]</scope>
    <source>
        <strain evidence="14 15">KCTC 39840</strain>
    </source>
</reference>
<evidence type="ECO:0000313" key="15">
    <source>
        <dbReference type="Proteomes" id="UP001284601"/>
    </source>
</evidence>
<dbReference type="SUPFAM" id="SSF53850">
    <property type="entry name" value="Periplasmic binding protein-like II"/>
    <property type="match status" value="1"/>
</dbReference>
<evidence type="ECO:0000313" key="14">
    <source>
        <dbReference type="EMBL" id="MDW5598617.1"/>
    </source>
</evidence>
<comment type="pathway">
    <text evidence="2">Cofactor biosynthesis; thiamine diphosphate biosynthesis.</text>
</comment>
<evidence type="ECO:0000259" key="13">
    <source>
        <dbReference type="Pfam" id="PF09084"/>
    </source>
</evidence>
<proteinExistence type="inferred from homology"/>
<evidence type="ECO:0000256" key="1">
    <source>
        <dbReference type="ARBA" id="ARBA00003469"/>
    </source>
</evidence>
<dbReference type="InterPro" id="IPR015168">
    <property type="entry name" value="SsuA/THI5"/>
</dbReference>